<dbReference type="SUPFAM" id="SSF54236">
    <property type="entry name" value="Ubiquitin-like"/>
    <property type="match status" value="1"/>
</dbReference>
<evidence type="ECO:0000256" key="1">
    <source>
        <dbReference type="SAM" id="MobiDB-lite"/>
    </source>
</evidence>
<dbReference type="PANTHER" id="PTHR46467:SF1">
    <property type="entry name" value="TETHER CONTAINING UBX DOMAIN FOR GLUT4"/>
    <property type="match status" value="1"/>
</dbReference>
<dbReference type="EMBL" id="MRZV01002406">
    <property type="protein sequence ID" value="PIK33783.1"/>
    <property type="molecule type" value="Genomic_DNA"/>
</dbReference>
<dbReference type="InterPro" id="IPR029071">
    <property type="entry name" value="Ubiquitin-like_domsf"/>
</dbReference>
<protein>
    <submittedName>
        <fullName evidence="3">Putative tether containing UBX domain for GLUT4</fullName>
    </submittedName>
</protein>
<dbReference type="OrthoDB" id="440781at2759"/>
<reference evidence="3 4" key="1">
    <citation type="journal article" date="2017" name="PLoS Biol.">
        <title>The sea cucumber genome provides insights into morphological evolution and visceral regeneration.</title>
        <authorList>
            <person name="Zhang X."/>
            <person name="Sun L."/>
            <person name="Yuan J."/>
            <person name="Sun Y."/>
            <person name="Gao Y."/>
            <person name="Zhang L."/>
            <person name="Li S."/>
            <person name="Dai H."/>
            <person name="Hamel J.F."/>
            <person name="Liu C."/>
            <person name="Yu Y."/>
            <person name="Liu S."/>
            <person name="Lin W."/>
            <person name="Guo K."/>
            <person name="Jin S."/>
            <person name="Xu P."/>
            <person name="Storey K.B."/>
            <person name="Huan P."/>
            <person name="Zhang T."/>
            <person name="Zhou Y."/>
            <person name="Zhang J."/>
            <person name="Lin C."/>
            <person name="Li X."/>
            <person name="Xing L."/>
            <person name="Huo D."/>
            <person name="Sun M."/>
            <person name="Wang L."/>
            <person name="Mercier A."/>
            <person name="Li F."/>
            <person name="Yang H."/>
            <person name="Xiang J."/>
        </authorList>
    </citation>
    <scope>NUCLEOTIDE SEQUENCE [LARGE SCALE GENOMIC DNA]</scope>
    <source>
        <strain evidence="3">Shaxun</strain>
        <tissue evidence="3">Muscle</tissue>
    </source>
</reference>
<dbReference type="PANTHER" id="PTHR46467">
    <property type="entry name" value="TETHER CONTAINING UBX DOMAIN FOR GLUT4"/>
    <property type="match status" value="1"/>
</dbReference>
<evidence type="ECO:0000313" key="3">
    <source>
        <dbReference type="EMBL" id="PIK33783.1"/>
    </source>
</evidence>
<dbReference type="Gene3D" id="3.10.20.90">
    <property type="entry name" value="Phosphatidylinositol 3-kinase Catalytic Subunit, Chain A, domain 1"/>
    <property type="match status" value="1"/>
</dbReference>
<keyword evidence="4" id="KW-1185">Reference proteome</keyword>
<sequence>MKKEEEMMKEMNEVADQLRAQQVATATNHPNLPTLPEQEFKFPGTQQEIERKKKHRQQAETEDLTKPCDRKVLVFDASDTLPSTEDFQDLPDSFFDTTAEDIRRLLSDLKNRQSSDRPLETKAMRDSKKQKQMAKYSKATVRIHFPDHNIVQVFFRPKEKVEALYQFVEESLNDKGAFYLYTTPPKTILKNKTQTLFEANLFPTAKVYFGSDSTQDQYLSEGTLERKVTLAEAVATAFSESPSSSSSDATSVGPSSSSLSQPGPSSGSSASSSETSTPSQSKRKPASQSRNTSSSSNSKGQVPKWFKLGKS</sequence>
<dbReference type="GO" id="GO:0005737">
    <property type="term" value="C:cytoplasm"/>
    <property type="evidence" value="ECO:0007669"/>
    <property type="project" value="TreeGrafter"/>
</dbReference>
<proteinExistence type="predicted"/>
<dbReference type="AlphaFoldDB" id="A0A2G8JDH3"/>
<dbReference type="InterPro" id="IPR001012">
    <property type="entry name" value="UBX_dom"/>
</dbReference>
<comment type="caution">
    <text evidence="3">The sequence shown here is derived from an EMBL/GenBank/DDBJ whole genome shotgun (WGS) entry which is preliminary data.</text>
</comment>
<dbReference type="GO" id="GO:0042593">
    <property type="term" value="P:glucose homeostasis"/>
    <property type="evidence" value="ECO:0007669"/>
    <property type="project" value="TreeGrafter"/>
</dbReference>
<dbReference type="GO" id="GO:0006886">
    <property type="term" value="P:intracellular protein transport"/>
    <property type="evidence" value="ECO:0007669"/>
    <property type="project" value="TreeGrafter"/>
</dbReference>
<feature type="region of interest" description="Disordered" evidence="1">
    <location>
        <begin position="45"/>
        <end position="64"/>
    </location>
</feature>
<accession>A0A2G8JDH3</accession>
<gene>
    <name evidence="3" type="ORF">BSL78_29400</name>
</gene>
<feature type="domain" description="UBX" evidence="2">
    <location>
        <begin position="134"/>
        <end position="209"/>
    </location>
</feature>
<organism evidence="3 4">
    <name type="scientific">Stichopus japonicus</name>
    <name type="common">Sea cucumber</name>
    <dbReference type="NCBI Taxonomy" id="307972"/>
    <lineage>
        <taxon>Eukaryota</taxon>
        <taxon>Metazoa</taxon>
        <taxon>Echinodermata</taxon>
        <taxon>Eleutherozoa</taxon>
        <taxon>Echinozoa</taxon>
        <taxon>Holothuroidea</taxon>
        <taxon>Aspidochirotacea</taxon>
        <taxon>Aspidochirotida</taxon>
        <taxon>Stichopodidae</taxon>
        <taxon>Apostichopus</taxon>
    </lineage>
</organism>
<dbReference type="GO" id="GO:0012506">
    <property type="term" value="C:vesicle membrane"/>
    <property type="evidence" value="ECO:0007669"/>
    <property type="project" value="TreeGrafter"/>
</dbReference>
<feature type="compositionally biased region" description="Low complexity" evidence="1">
    <location>
        <begin position="287"/>
        <end position="298"/>
    </location>
</feature>
<name>A0A2G8JDH3_STIJA</name>
<dbReference type="GO" id="GO:0005634">
    <property type="term" value="C:nucleus"/>
    <property type="evidence" value="ECO:0007669"/>
    <property type="project" value="TreeGrafter"/>
</dbReference>
<dbReference type="STRING" id="307972.A0A2G8JDH3"/>
<dbReference type="PROSITE" id="PS50033">
    <property type="entry name" value="UBX"/>
    <property type="match status" value="1"/>
</dbReference>
<feature type="compositionally biased region" description="Low complexity" evidence="1">
    <location>
        <begin position="239"/>
        <end position="280"/>
    </location>
</feature>
<dbReference type="CDD" id="cd16118">
    <property type="entry name" value="UBX2_UBXN9"/>
    <property type="match status" value="1"/>
</dbReference>
<evidence type="ECO:0000259" key="2">
    <source>
        <dbReference type="PROSITE" id="PS50033"/>
    </source>
</evidence>
<evidence type="ECO:0000313" key="4">
    <source>
        <dbReference type="Proteomes" id="UP000230750"/>
    </source>
</evidence>
<dbReference type="Pfam" id="PF00789">
    <property type="entry name" value="UBX"/>
    <property type="match status" value="1"/>
</dbReference>
<feature type="region of interest" description="Disordered" evidence="1">
    <location>
        <begin position="239"/>
        <end position="311"/>
    </location>
</feature>
<dbReference type="Proteomes" id="UP000230750">
    <property type="component" value="Unassembled WGS sequence"/>
</dbReference>